<evidence type="ECO:0000259" key="3">
    <source>
        <dbReference type="Pfam" id="PF04909"/>
    </source>
</evidence>
<dbReference type="InterPro" id="IPR006680">
    <property type="entry name" value="Amidohydro-rel"/>
</dbReference>
<dbReference type="CDD" id="cd01292">
    <property type="entry name" value="metallo-dependent_hydrolases"/>
    <property type="match status" value="1"/>
</dbReference>
<dbReference type="PANTHER" id="PTHR21240:SF19">
    <property type="entry name" value="CATALYTIC_ HYDROLASE"/>
    <property type="match status" value="1"/>
</dbReference>
<dbReference type="Pfam" id="PF04909">
    <property type="entry name" value="Amidohydro_2"/>
    <property type="match status" value="1"/>
</dbReference>
<protein>
    <recommendedName>
        <fullName evidence="3">Amidohydrolase-related domain-containing protein</fullName>
    </recommendedName>
</protein>
<evidence type="ECO:0000313" key="5">
    <source>
        <dbReference type="Proteomes" id="UP000198253"/>
    </source>
</evidence>
<dbReference type="RefSeq" id="WP_157749016.1">
    <property type="nucleotide sequence ID" value="NZ_LT607413.1"/>
</dbReference>
<evidence type="ECO:0000256" key="1">
    <source>
        <dbReference type="ARBA" id="ARBA00023239"/>
    </source>
</evidence>
<dbReference type="Proteomes" id="UP000198253">
    <property type="component" value="Chromosome I"/>
</dbReference>
<feature type="domain" description="Amidohydrolase-related" evidence="3">
    <location>
        <begin position="4"/>
        <end position="273"/>
    </location>
</feature>
<dbReference type="EMBL" id="LT607413">
    <property type="protein sequence ID" value="SCF32644.1"/>
    <property type="molecule type" value="Genomic_DNA"/>
</dbReference>
<accession>A0A1C4ZIQ5</accession>
<dbReference type="InterPro" id="IPR032465">
    <property type="entry name" value="ACMSD"/>
</dbReference>
<dbReference type="GO" id="GO:0016787">
    <property type="term" value="F:hydrolase activity"/>
    <property type="evidence" value="ECO:0007669"/>
    <property type="project" value="InterPro"/>
</dbReference>
<dbReference type="GO" id="GO:0016831">
    <property type="term" value="F:carboxy-lyase activity"/>
    <property type="evidence" value="ECO:0007669"/>
    <property type="project" value="InterPro"/>
</dbReference>
<evidence type="ECO:0000313" key="4">
    <source>
        <dbReference type="EMBL" id="SCF32644.1"/>
    </source>
</evidence>
<reference evidence="5" key="1">
    <citation type="submission" date="2016-06" db="EMBL/GenBank/DDBJ databases">
        <authorList>
            <person name="Varghese N."/>
            <person name="Submissions Spin"/>
        </authorList>
    </citation>
    <scope>NUCLEOTIDE SEQUENCE [LARGE SCALE GENOMIC DNA]</scope>
    <source>
        <strain evidence="5">DSM 43816</strain>
    </source>
</reference>
<sequence length="311" mass="33752">MITDVHTHFWTREHQRSPWTDGLGRVSKTLASDEIDLVTVESYRRGVAPAERTIVFGLQAQASGIMVPNDAVAAFVREVGGQTVGFMSVDPTRHDAVDEVERCHADLGLVGIKMGPIYQGTSPLHPMTMRVFKTAERLGLPVMIHQGAIFANAGRLPDANPLLLDDVACTFPDLRIVVAHMGHPWIYETVVVMRRHRNVFADTSAIASRPTVLANAFSAAKEYGVLSKVLFGSDSPMVAAASATAALERVVARMRQIAHTPITDEELHGILHRPSFDLLGIEAPAAPSPALPTELTRADPNRLLTAPGRKP</sequence>
<dbReference type="SUPFAM" id="SSF51556">
    <property type="entry name" value="Metallo-dependent hydrolases"/>
    <property type="match status" value="1"/>
</dbReference>
<dbReference type="InParanoid" id="A0A1C4ZIQ5"/>
<keyword evidence="1" id="KW-0456">Lyase</keyword>
<gene>
    <name evidence="4" type="ORF">GA0070618_5285</name>
</gene>
<dbReference type="PANTHER" id="PTHR21240">
    <property type="entry name" value="2-AMINO-3-CARBOXYLMUCONATE-6-SEMIALDEHYDE DECARBOXYLASE"/>
    <property type="match status" value="1"/>
</dbReference>
<proteinExistence type="predicted"/>
<evidence type="ECO:0000256" key="2">
    <source>
        <dbReference type="SAM" id="MobiDB-lite"/>
    </source>
</evidence>
<dbReference type="Gene3D" id="3.20.20.140">
    <property type="entry name" value="Metal-dependent hydrolases"/>
    <property type="match status" value="1"/>
</dbReference>
<feature type="region of interest" description="Disordered" evidence="2">
    <location>
        <begin position="287"/>
        <end position="311"/>
    </location>
</feature>
<organism evidence="4 5">
    <name type="scientific">Micromonospora echinospora</name>
    <name type="common">Micromonospora purpurea</name>
    <dbReference type="NCBI Taxonomy" id="1877"/>
    <lineage>
        <taxon>Bacteria</taxon>
        <taxon>Bacillati</taxon>
        <taxon>Actinomycetota</taxon>
        <taxon>Actinomycetes</taxon>
        <taxon>Micromonosporales</taxon>
        <taxon>Micromonosporaceae</taxon>
        <taxon>Micromonospora</taxon>
    </lineage>
</organism>
<name>A0A1C4ZIQ5_MICEC</name>
<dbReference type="InterPro" id="IPR032466">
    <property type="entry name" value="Metal_Hydrolase"/>
</dbReference>
<dbReference type="AlphaFoldDB" id="A0A1C4ZIQ5"/>
<keyword evidence="5" id="KW-1185">Reference proteome</keyword>